<dbReference type="InterPro" id="IPR011006">
    <property type="entry name" value="CheY-like_superfamily"/>
</dbReference>
<evidence type="ECO:0000313" key="3">
    <source>
        <dbReference type="Proteomes" id="UP000588051"/>
    </source>
</evidence>
<feature type="domain" description="ANTAR" evidence="1">
    <location>
        <begin position="150"/>
        <end position="211"/>
    </location>
</feature>
<accession>A0A850QBF8</accession>
<dbReference type="InterPro" id="IPR036388">
    <property type="entry name" value="WH-like_DNA-bd_sf"/>
</dbReference>
<dbReference type="Gene3D" id="1.10.10.10">
    <property type="entry name" value="Winged helix-like DNA-binding domain superfamily/Winged helix DNA-binding domain"/>
    <property type="match status" value="1"/>
</dbReference>
<evidence type="ECO:0000313" key="2">
    <source>
        <dbReference type="EMBL" id="NVO76609.1"/>
    </source>
</evidence>
<dbReference type="Proteomes" id="UP000588051">
    <property type="component" value="Unassembled WGS sequence"/>
</dbReference>
<dbReference type="PROSITE" id="PS50921">
    <property type="entry name" value="ANTAR"/>
    <property type="match status" value="1"/>
</dbReference>
<dbReference type="EMBL" id="JABXYJ010000001">
    <property type="protein sequence ID" value="NVO76609.1"/>
    <property type="molecule type" value="Genomic_DNA"/>
</dbReference>
<dbReference type="Gene3D" id="3.40.50.2300">
    <property type="match status" value="1"/>
</dbReference>
<dbReference type="PIRSF" id="PIRSF036382">
    <property type="entry name" value="RR_antiterm"/>
    <property type="match status" value="1"/>
</dbReference>
<dbReference type="GO" id="GO:0003723">
    <property type="term" value="F:RNA binding"/>
    <property type="evidence" value="ECO:0007669"/>
    <property type="project" value="InterPro"/>
</dbReference>
<organism evidence="2 3">
    <name type="scientific">Undibacterium oligocarboniphilum</name>
    <dbReference type="NCBI Taxonomy" id="666702"/>
    <lineage>
        <taxon>Bacteria</taxon>
        <taxon>Pseudomonadati</taxon>
        <taxon>Pseudomonadota</taxon>
        <taxon>Betaproteobacteria</taxon>
        <taxon>Burkholderiales</taxon>
        <taxon>Oxalobacteraceae</taxon>
        <taxon>Undibacterium</taxon>
    </lineage>
</organism>
<dbReference type="InterPro" id="IPR008327">
    <property type="entry name" value="Sig_transdc_resp-reg_antiterm"/>
</dbReference>
<keyword evidence="3" id="KW-1185">Reference proteome</keyword>
<gene>
    <name evidence="2" type="ORF">HV832_02010</name>
</gene>
<dbReference type="InterPro" id="IPR005561">
    <property type="entry name" value="ANTAR"/>
</dbReference>
<evidence type="ECO:0000259" key="1">
    <source>
        <dbReference type="PROSITE" id="PS50921"/>
    </source>
</evidence>
<name>A0A850QBF8_9BURK</name>
<dbReference type="AlphaFoldDB" id="A0A850QBF8"/>
<proteinExistence type="predicted"/>
<reference evidence="2 3" key="1">
    <citation type="submission" date="2020-06" db="EMBL/GenBank/DDBJ databases">
        <authorList>
            <person name="Qiu C."/>
            <person name="Liu Z."/>
        </authorList>
    </citation>
    <scope>NUCLEOTIDE SEQUENCE [LARGE SCALE GENOMIC DNA]</scope>
    <source>
        <strain evidence="2 3">EM 1</strain>
    </source>
</reference>
<dbReference type="SMART" id="SM01012">
    <property type="entry name" value="ANTAR"/>
    <property type="match status" value="1"/>
</dbReference>
<dbReference type="SUPFAM" id="SSF52172">
    <property type="entry name" value="CheY-like"/>
    <property type="match status" value="1"/>
</dbReference>
<comment type="caution">
    <text evidence="2">The sequence shown here is derived from an EMBL/GenBank/DDBJ whole genome shotgun (WGS) entry which is preliminary data.</text>
</comment>
<dbReference type="RefSeq" id="WP_176801859.1">
    <property type="nucleotide sequence ID" value="NZ_JABXYJ010000001.1"/>
</dbReference>
<dbReference type="Pfam" id="PF03861">
    <property type="entry name" value="ANTAR"/>
    <property type="match status" value="1"/>
</dbReference>
<sequence length="218" mass="24221">MKPPPNGTPSSSPGLRIVVVNTLPPQQDEHDVGVQEQLARSRTLRIGLLEAGYNIVASIPGDIYLIDRIAQLQPDMIIIDAESDARDVLEHMVVITSEAPRPIVLFTEDGNPSQLAAAMRVGVSAYVVAGLQSERIKPVLDVAIARFEAEQKLRNELSDTKARLAERKTIERAKGYLMERHQLSENEAYQRLRKQAMEKNLKLIQVAERILDIADLLG</sequence>
<protein>
    <submittedName>
        <fullName evidence="2">ANTAR domain-containing protein</fullName>
    </submittedName>
</protein>